<reference evidence="1 2" key="1">
    <citation type="journal article" date="2019" name="G3 (Bethesda)">
        <title>Sequencing of a Wild Apple (Malus baccata) Genome Unravels the Differences Between Cultivated and Wild Apple Species Regarding Disease Resistance and Cold Tolerance.</title>
        <authorList>
            <person name="Chen X."/>
        </authorList>
    </citation>
    <scope>NUCLEOTIDE SEQUENCE [LARGE SCALE GENOMIC DNA]</scope>
    <source>
        <strain evidence="2">cv. Shandingzi</strain>
        <tissue evidence="1">Leaves</tissue>
    </source>
</reference>
<evidence type="ECO:0000313" key="2">
    <source>
        <dbReference type="Proteomes" id="UP000315295"/>
    </source>
</evidence>
<dbReference type="AlphaFoldDB" id="A0A540MPY9"/>
<evidence type="ECO:0000313" key="1">
    <source>
        <dbReference type="EMBL" id="TQE00450.1"/>
    </source>
</evidence>
<dbReference type="Proteomes" id="UP000315295">
    <property type="component" value="Unassembled WGS sequence"/>
</dbReference>
<accession>A0A540MPY9</accession>
<keyword evidence="2" id="KW-1185">Reference proteome</keyword>
<name>A0A540MPY9_MALBA</name>
<gene>
    <name evidence="1" type="ORF">C1H46_013958</name>
</gene>
<comment type="caution">
    <text evidence="1">The sequence shown here is derived from an EMBL/GenBank/DDBJ whole genome shotgun (WGS) entry which is preliminary data.</text>
</comment>
<organism evidence="1 2">
    <name type="scientific">Malus baccata</name>
    <name type="common">Siberian crab apple</name>
    <name type="synonym">Pyrus baccata</name>
    <dbReference type="NCBI Taxonomy" id="106549"/>
    <lineage>
        <taxon>Eukaryota</taxon>
        <taxon>Viridiplantae</taxon>
        <taxon>Streptophyta</taxon>
        <taxon>Embryophyta</taxon>
        <taxon>Tracheophyta</taxon>
        <taxon>Spermatophyta</taxon>
        <taxon>Magnoliopsida</taxon>
        <taxon>eudicotyledons</taxon>
        <taxon>Gunneridae</taxon>
        <taxon>Pentapetalae</taxon>
        <taxon>rosids</taxon>
        <taxon>fabids</taxon>
        <taxon>Rosales</taxon>
        <taxon>Rosaceae</taxon>
        <taxon>Amygdaloideae</taxon>
        <taxon>Maleae</taxon>
        <taxon>Malus</taxon>
    </lineage>
</organism>
<dbReference type="EMBL" id="VIEB01000213">
    <property type="protein sequence ID" value="TQE00450.1"/>
    <property type="molecule type" value="Genomic_DNA"/>
</dbReference>
<protein>
    <submittedName>
        <fullName evidence="1">Uncharacterized protein</fullName>
    </submittedName>
</protein>
<proteinExistence type="predicted"/>
<sequence>MASLFLAASKLGRSLLAVNRQLHFSHLLPLLFSPPLLKHIAAAALENTKRKAL</sequence>